<dbReference type="AlphaFoldDB" id="A0A100HIM0"/>
<gene>
    <name evidence="1" type="ORF">DEIGR_101490</name>
</gene>
<comment type="caution">
    <text evidence="1">The sequence shown here is derived from an EMBL/GenBank/DDBJ whole genome shotgun (WGS) entry which is preliminary data.</text>
</comment>
<dbReference type="EMBL" id="BCMS01000001">
    <property type="protein sequence ID" value="GAQ21463.1"/>
    <property type="molecule type" value="Genomic_DNA"/>
</dbReference>
<proteinExistence type="predicted"/>
<organism evidence="1 2">
    <name type="scientific">Deinococcus grandis</name>
    <dbReference type="NCBI Taxonomy" id="57498"/>
    <lineage>
        <taxon>Bacteria</taxon>
        <taxon>Thermotogati</taxon>
        <taxon>Deinococcota</taxon>
        <taxon>Deinococci</taxon>
        <taxon>Deinococcales</taxon>
        <taxon>Deinococcaceae</taxon>
        <taxon>Deinococcus</taxon>
    </lineage>
</organism>
<reference evidence="2" key="1">
    <citation type="submission" date="2015-11" db="EMBL/GenBank/DDBJ databases">
        <title>Draft Genome Sequence of the Radioresistant Bacterium Deinococcus grandis, Isolated from Freshwater Fish in Japan.</title>
        <authorList>
            <person name="Satoh K."/>
            <person name="Onodera T."/>
            <person name="Omoso K."/>
            <person name="Takeda-Yano K."/>
            <person name="Katayama T."/>
            <person name="Oono Y."/>
            <person name="Narumi I."/>
        </authorList>
    </citation>
    <scope>NUCLEOTIDE SEQUENCE [LARGE SCALE GENOMIC DNA]</scope>
    <source>
        <strain evidence="2">ATCC 43672</strain>
    </source>
</reference>
<protein>
    <submittedName>
        <fullName evidence="1">Uncharacterized protein</fullName>
    </submittedName>
</protein>
<evidence type="ECO:0000313" key="2">
    <source>
        <dbReference type="Proteomes" id="UP000056209"/>
    </source>
</evidence>
<dbReference type="Proteomes" id="UP000056209">
    <property type="component" value="Unassembled WGS sequence"/>
</dbReference>
<sequence>MRTGTDVRSAGQGGRQRAAQGRILRGVLRSSSAVPCPVLFCPVVPGVVLTGPVVP</sequence>
<keyword evidence="2" id="KW-1185">Reference proteome</keyword>
<accession>A0A100HIM0</accession>
<evidence type="ECO:0000313" key="1">
    <source>
        <dbReference type="EMBL" id="GAQ21463.1"/>
    </source>
</evidence>
<name>A0A100HIM0_9DEIO</name>